<name>A0A4U9W347_SERFO</name>
<dbReference type="AlphaFoldDB" id="A0A4U9W347"/>
<dbReference type="InterPro" id="IPR001173">
    <property type="entry name" value="Glyco_trans_2-like"/>
</dbReference>
<evidence type="ECO:0000259" key="3">
    <source>
        <dbReference type="Pfam" id="PF00535"/>
    </source>
</evidence>
<dbReference type="GO" id="GO:0050501">
    <property type="term" value="F:hyaluronan synthase activity"/>
    <property type="evidence" value="ECO:0007669"/>
    <property type="project" value="UniProtKB-EC"/>
</dbReference>
<dbReference type="InterPro" id="IPR029044">
    <property type="entry name" value="Nucleotide-diphossugar_trans"/>
</dbReference>
<gene>
    <name evidence="4" type="primary">hyaD</name>
    <name evidence="4" type="ORF">NCTC12965_06488</name>
</gene>
<reference evidence="4" key="1">
    <citation type="submission" date="2019-05" db="EMBL/GenBank/DDBJ databases">
        <authorList>
            <consortium name="Pathogen Informatics"/>
        </authorList>
    </citation>
    <scope>NUCLEOTIDE SEQUENCE [LARGE SCALE GENOMIC DNA]</scope>
    <source>
        <strain evidence="4">NCTC12965</strain>
    </source>
</reference>
<accession>A0A4U9W347</accession>
<evidence type="ECO:0000256" key="2">
    <source>
        <dbReference type="ARBA" id="ARBA00022679"/>
    </source>
</evidence>
<dbReference type="SUPFAM" id="SSF53448">
    <property type="entry name" value="Nucleotide-diphospho-sugar transferases"/>
    <property type="match status" value="1"/>
</dbReference>
<organism evidence="4">
    <name type="scientific">Serratia fonticola</name>
    <dbReference type="NCBI Taxonomy" id="47917"/>
    <lineage>
        <taxon>Bacteria</taxon>
        <taxon>Pseudomonadati</taxon>
        <taxon>Pseudomonadota</taxon>
        <taxon>Gammaproteobacteria</taxon>
        <taxon>Enterobacterales</taxon>
        <taxon>Yersiniaceae</taxon>
        <taxon>Serratia</taxon>
    </lineage>
</organism>
<proteinExistence type="predicted"/>
<evidence type="ECO:0000256" key="1">
    <source>
        <dbReference type="ARBA" id="ARBA00022676"/>
    </source>
</evidence>
<protein>
    <submittedName>
        <fullName evidence="4">Hyaluronan synthase</fullName>
        <ecNumber evidence="4">2.4.1.212</ecNumber>
    </submittedName>
</protein>
<keyword evidence="2 4" id="KW-0808">Transferase</keyword>
<dbReference type="Pfam" id="PF00535">
    <property type="entry name" value="Glycos_transf_2"/>
    <property type="match status" value="1"/>
</dbReference>
<feature type="domain" description="Glycosyltransferase 2-like" evidence="3">
    <location>
        <begin position="5"/>
        <end position="51"/>
    </location>
</feature>
<dbReference type="PANTHER" id="PTHR22916">
    <property type="entry name" value="GLYCOSYLTRANSFERASE"/>
    <property type="match status" value="1"/>
</dbReference>
<dbReference type="Gene3D" id="3.90.550.10">
    <property type="entry name" value="Spore Coat Polysaccharide Biosynthesis Protein SpsA, Chain A"/>
    <property type="match status" value="1"/>
</dbReference>
<dbReference type="PANTHER" id="PTHR22916:SF51">
    <property type="entry name" value="GLYCOSYLTRANSFERASE EPSH-RELATED"/>
    <property type="match status" value="1"/>
</dbReference>
<dbReference type="EC" id="2.4.1.212" evidence="4"/>
<keyword evidence="1 4" id="KW-0328">Glycosyltransferase</keyword>
<evidence type="ECO:0000313" key="4">
    <source>
        <dbReference type="EMBL" id="VTR53115.1"/>
    </source>
</evidence>
<sequence>MSSSLEVIIVNDGSTDGSGEIAHRYAAQHPHIKVIDQPNSGVSNARNAGLAWPVVNMSPSLTPMIYWIPKCIQRCLH</sequence>
<dbReference type="EMBL" id="CABEEZ010000127">
    <property type="protein sequence ID" value="VTR53115.1"/>
    <property type="molecule type" value="Genomic_DNA"/>
</dbReference>
<dbReference type="CDD" id="cd00761">
    <property type="entry name" value="Glyco_tranf_GTA_type"/>
    <property type="match status" value="1"/>
</dbReference>